<protein>
    <submittedName>
        <fullName evidence="1">Uncharacterized protein</fullName>
    </submittedName>
</protein>
<dbReference type="Proteomes" id="UP000439994">
    <property type="component" value="Unassembled WGS sequence"/>
</dbReference>
<organism evidence="1 2">
    <name type="scientific">Psychrosphaera haliotis</name>
    <dbReference type="NCBI Taxonomy" id="555083"/>
    <lineage>
        <taxon>Bacteria</taxon>
        <taxon>Pseudomonadati</taxon>
        <taxon>Pseudomonadota</taxon>
        <taxon>Gammaproteobacteria</taxon>
        <taxon>Alteromonadales</taxon>
        <taxon>Pseudoalteromonadaceae</taxon>
        <taxon>Psychrosphaera</taxon>
    </lineage>
</organism>
<dbReference type="AlphaFoldDB" id="A0A6N8FCK2"/>
<dbReference type="RefSeq" id="WP_155696104.1">
    <property type="nucleotide sequence ID" value="NZ_WOCD01000004.1"/>
</dbReference>
<evidence type="ECO:0000313" key="2">
    <source>
        <dbReference type="Proteomes" id="UP000439994"/>
    </source>
</evidence>
<reference evidence="1 2" key="1">
    <citation type="submission" date="2019-11" db="EMBL/GenBank/DDBJ databases">
        <title>P. haliotis isolates from Z. marina roots.</title>
        <authorList>
            <person name="Cohen M."/>
            <person name="Jospin G."/>
            <person name="Eisen J.A."/>
            <person name="Coil D.A."/>
        </authorList>
    </citation>
    <scope>NUCLEOTIDE SEQUENCE [LARGE SCALE GENOMIC DNA]</scope>
    <source>
        <strain evidence="1 2">UCD-MCMsp1aY</strain>
    </source>
</reference>
<proteinExistence type="predicted"/>
<evidence type="ECO:0000313" key="1">
    <source>
        <dbReference type="EMBL" id="MUH72897.1"/>
    </source>
</evidence>
<gene>
    <name evidence="1" type="ORF">GNP35_10560</name>
</gene>
<accession>A0A6N8FCK2</accession>
<name>A0A6N8FCK2_9GAMM</name>
<sequence length="176" mass="20714">MIDFSALNRDNNLYALEGLPLITVYDDNFFVRNDYDVLSIGQRKYVISFFESLGFTQKTGKTLVKGSVTIHIPKPNSNLAVSSFDTKFLESDSKNYYCVTPTMFAEVLFYKSKGMNYIDTRKVIRRLIKKCPYNIEWLRDISYHTEIESITKRTYKDLTNYQQFIVKKRYKDKKAL</sequence>
<dbReference type="EMBL" id="WOCD01000004">
    <property type="protein sequence ID" value="MUH72897.1"/>
    <property type="molecule type" value="Genomic_DNA"/>
</dbReference>
<dbReference type="OrthoDB" id="6399419at2"/>
<comment type="caution">
    <text evidence="1">The sequence shown here is derived from an EMBL/GenBank/DDBJ whole genome shotgun (WGS) entry which is preliminary data.</text>
</comment>
<keyword evidence="2" id="KW-1185">Reference proteome</keyword>